<evidence type="ECO:0000313" key="2">
    <source>
        <dbReference type="EMBL" id="PIO75489.1"/>
    </source>
</evidence>
<evidence type="ECO:0000256" key="1">
    <source>
        <dbReference type="SAM" id="MobiDB-lite"/>
    </source>
</evidence>
<sequence>MAQESLATGCQSGARVDGVNPAVVLREQASNGDSNAGITTDKKPKWCSPRVRSQDGAEPFHGTGVAEDDDNGDDSAVKFEFIGLMVQLRGAREFPDDR</sequence>
<organism evidence="2 3">
    <name type="scientific">Teladorsagia circumcincta</name>
    <name type="common">Brown stomach worm</name>
    <name type="synonym">Ostertagia circumcincta</name>
    <dbReference type="NCBI Taxonomy" id="45464"/>
    <lineage>
        <taxon>Eukaryota</taxon>
        <taxon>Metazoa</taxon>
        <taxon>Ecdysozoa</taxon>
        <taxon>Nematoda</taxon>
        <taxon>Chromadorea</taxon>
        <taxon>Rhabditida</taxon>
        <taxon>Rhabditina</taxon>
        <taxon>Rhabditomorpha</taxon>
        <taxon>Strongyloidea</taxon>
        <taxon>Trichostrongylidae</taxon>
        <taxon>Teladorsagia</taxon>
    </lineage>
</organism>
<accession>A0A2G9UZ02</accession>
<feature type="region of interest" description="Disordered" evidence="1">
    <location>
        <begin position="25"/>
        <end position="72"/>
    </location>
</feature>
<dbReference type="AlphaFoldDB" id="A0A2G9UZ02"/>
<reference evidence="2 3" key="1">
    <citation type="submission" date="2015-09" db="EMBL/GenBank/DDBJ databases">
        <title>Draft genome of the parasitic nematode Teladorsagia circumcincta isolate WARC Sus (inbred).</title>
        <authorList>
            <person name="Mitreva M."/>
        </authorList>
    </citation>
    <scope>NUCLEOTIDE SEQUENCE [LARGE SCALE GENOMIC DNA]</scope>
    <source>
        <strain evidence="2 3">S</strain>
    </source>
</reference>
<gene>
    <name evidence="2" type="ORF">TELCIR_02465</name>
</gene>
<evidence type="ECO:0000313" key="3">
    <source>
        <dbReference type="Proteomes" id="UP000230423"/>
    </source>
</evidence>
<dbReference type="Proteomes" id="UP000230423">
    <property type="component" value="Unassembled WGS sequence"/>
</dbReference>
<feature type="compositionally biased region" description="Polar residues" evidence="1">
    <location>
        <begin position="28"/>
        <end position="38"/>
    </location>
</feature>
<name>A0A2G9UZ02_TELCI</name>
<dbReference type="EMBL" id="KZ345137">
    <property type="protein sequence ID" value="PIO75489.1"/>
    <property type="molecule type" value="Genomic_DNA"/>
</dbReference>
<protein>
    <submittedName>
        <fullName evidence="2">Uncharacterized protein</fullName>
    </submittedName>
</protein>
<keyword evidence="3" id="KW-1185">Reference proteome</keyword>
<proteinExistence type="predicted"/>